<dbReference type="Proteomes" id="UP000751518">
    <property type="component" value="Unassembled WGS sequence"/>
</dbReference>
<feature type="transmembrane region" description="Helical" evidence="1">
    <location>
        <begin position="79"/>
        <end position="99"/>
    </location>
</feature>
<gene>
    <name evidence="2" type="ORF">KC614_02480</name>
</gene>
<feature type="transmembrane region" description="Helical" evidence="1">
    <location>
        <begin position="177"/>
        <end position="202"/>
    </location>
</feature>
<comment type="caution">
    <text evidence="2">The sequence shown here is derived from an EMBL/GenBank/DDBJ whole genome shotgun (WGS) entry which is preliminary data.</text>
</comment>
<name>A0A955LKB3_UNCKA</name>
<reference evidence="2" key="1">
    <citation type="submission" date="2020-04" db="EMBL/GenBank/DDBJ databases">
        <authorList>
            <person name="Zhang T."/>
        </authorList>
    </citation>
    <scope>NUCLEOTIDE SEQUENCE</scope>
    <source>
        <strain evidence="2">HKST-UBA03</strain>
    </source>
</reference>
<protein>
    <submittedName>
        <fullName evidence="2">Pr6Pr family membrane protein</fullName>
    </submittedName>
</protein>
<accession>A0A955LKB3</accession>
<proteinExistence type="predicted"/>
<evidence type="ECO:0000313" key="2">
    <source>
        <dbReference type="EMBL" id="MCA9392048.1"/>
    </source>
</evidence>
<evidence type="ECO:0000256" key="1">
    <source>
        <dbReference type="SAM" id="Phobius"/>
    </source>
</evidence>
<dbReference type="InterPro" id="IPR049713">
    <property type="entry name" value="Pr6Pr-like"/>
</dbReference>
<reference evidence="2" key="2">
    <citation type="journal article" date="2021" name="Microbiome">
        <title>Successional dynamics and alternative stable states in a saline activated sludge microbial community over 9 years.</title>
        <authorList>
            <person name="Wang Y."/>
            <person name="Ye J."/>
            <person name="Ju F."/>
            <person name="Liu L."/>
            <person name="Boyd J.A."/>
            <person name="Deng Y."/>
            <person name="Parks D.H."/>
            <person name="Jiang X."/>
            <person name="Yin X."/>
            <person name="Woodcroft B.J."/>
            <person name="Tyson G.W."/>
            <person name="Hugenholtz P."/>
            <person name="Polz M.F."/>
            <person name="Zhang T."/>
        </authorList>
    </citation>
    <scope>NUCLEOTIDE SEQUENCE</scope>
    <source>
        <strain evidence="2">HKST-UBA03</strain>
    </source>
</reference>
<feature type="transmembrane region" description="Helical" evidence="1">
    <location>
        <begin position="45"/>
        <end position="67"/>
    </location>
</feature>
<keyword evidence="1" id="KW-0472">Membrane</keyword>
<dbReference type="AlphaFoldDB" id="A0A955LKB3"/>
<feature type="transmembrane region" description="Helical" evidence="1">
    <location>
        <begin position="138"/>
        <end position="157"/>
    </location>
</feature>
<dbReference type="NCBIfam" id="NF038065">
    <property type="entry name" value="Pr6Pr"/>
    <property type="match status" value="1"/>
</dbReference>
<keyword evidence="1" id="KW-1133">Transmembrane helix</keyword>
<dbReference type="EMBL" id="JAGQKZ010000016">
    <property type="protein sequence ID" value="MCA9392048.1"/>
    <property type="molecule type" value="Genomic_DNA"/>
</dbReference>
<evidence type="ECO:0000313" key="3">
    <source>
        <dbReference type="Proteomes" id="UP000751518"/>
    </source>
</evidence>
<sequence>MDLNRYIDKRRFGAYIRIFLGLLTFLVMLSVVADTIILHNSVGNLLSYFTVDSNLMVAVFLIVWGAYQLRGEDVKRVMYVRGAITLYIFITGTLYWMYLARPEVNVVPNELNLLIHFVTPIFMLIDWFIVYDDRSIKFAKALLWVTFPILYTIYSLIRGPMVDWYPYKFLDPELAGGYLPVLTTSAKYFLIIIVLIAGLVYLPRLVKRKA</sequence>
<keyword evidence="1" id="KW-0812">Transmembrane</keyword>
<feature type="transmembrane region" description="Helical" evidence="1">
    <location>
        <begin position="111"/>
        <end position="131"/>
    </location>
</feature>
<organism evidence="2 3">
    <name type="scientific">candidate division WWE3 bacterium</name>
    <dbReference type="NCBI Taxonomy" id="2053526"/>
    <lineage>
        <taxon>Bacteria</taxon>
        <taxon>Katanobacteria</taxon>
    </lineage>
</organism>
<feature type="transmembrane region" description="Helical" evidence="1">
    <location>
        <begin position="12"/>
        <end position="33"/>
    </location>
</feature>